<organism evidence="3 4">
    <name type="scientific">Acinetobacter vivianii</name>
    <dbReference type="NCBI Taxonomy" id="1776742"/>
    <lineage>
        <taxon>Bacteria</taxon>
        <taxon>Pseudomonadati</taxon>
        <taxon>Pseudomonadota</taxon>
        <taxon>Gammaproteobacteria</taxon>
        <taxon>Moraxellales</taxon>
        <taxon>Moraxellaceae</taxon>
        <taxon>Acinetobacter</taxon>
    </lineage>
</organism>
<accession>A0AAJ6NKP2</accession>
<dbReference type="NCBIfam" id="TIGR01552">
    <property type="entry name" value="phd_fam"/>
    <property type="match status" value="1"/>
</dbReference>
<dbReference type="Gene3D" id="3.40.1620.10">
    <property type="entry name" value="YefM-like domain"/>
    <property type="match status" value="1"/>
</dbReference>
<dbReference type="KEGG" id="aviv:LF296_05005"/>
<comment type="function">
    <text evidence="2">Antitoxin component of a type II toxin-antitoxin (TA) system.</text>
</comment>
<evidence type="ECO:0000256" key="2">
    <source>
        <dbReference type="RuleBase" id="RU362080"/>
    </source>
</evidence>
<reference evidence="3" key="2">
    <citation type="submission" date="2023-02" db="EMBL/GenBank/DDBJ databases">
        <authorList>
            <person name="Huang Y."/>
            <person name="Zhang Y."/>
            <person name="Zhang T."/>
            <person name="Wang J."/>
        </authorList>
    </citation>
    <scope>NUCLEOTIDE SEQUENCE</scope>
    <source>
        <strain evidence="3">KJ-1</strain>
    </source>
</reference>
<dbReference type="AlphaFoldDB" id="A0AAJ6NKP2"/>
<evidence type="ECO:0000256" key="1">
    <source>
        <dbReference type="ARBA" id="ARBA00009981"/>
    </source>
</evidence>
<dbReference type="SUPFAM" id="SSF143120">
    <property type="entry name" value="YefM-like"/>
    <property type="match status" value="1"/>
</dbReference>
<dbReference type="InterPro" id="IPR006442">
    <property type="entry name" value="Antitoxin_Phd/YefM"/>
</dbReference>
<dbReference type="InterPro" id="IPR036165">
    <property type="entry name" value="YefM-like_sf"/>
</dbReference>
<sequence length="66" mass="7560">MDQWNYSNARAQLSMIMDQAVSGQPVEITRRGRESAIVISKSSYEAYKKAEYDLNYHKMIGSKENA</sequence>
<proteinExistence type="inferred from homology"/>
<reference evidence="3" key="1">
    <citation type="journal article" date="2022" name="Front Environ Sci">
        <title>Complete genome sequence analysis of a novel alkane-degrading bacterial strain, Acinetobacter vivianii KJ-1, and its diesel degradation ability.</title>
        <authorList>
            <person name="Zhang Y."/>
            <person name="Song F."/>
            <person name="Wang J."/>
            <person name="Zhao Q."/>
            <person name="Zheng L."/>
            <person name="Wang Z."/>
            <person name="Zhang X."/>
            <person name="Gao Y."/>
            <person name="Chen G."/>
            <person name="Huang Y."/>
        </authorList>
    </citation>
    <scope>NUCLEOTIDE SEQUENCE</scope>
    <source>
        <strain evidence="3">KJ-1</strain>
    </source>
</reference>
<evidence type="ECO:0000313" key="4">
    <source>
        <dbReference type="Proteomes" id="UP001199528"/>
    </source>
</evidence>
<gene>
    <name evidence="3" type="ORF">LF296_05005</name>
</gene>
<dbReference type="EMBL" id="CP085083">
    <property type="protein sequence ID" value="WDZ52141.1"/>
    <property type="molecule type" value="Genomic_DNA"/>
</dbReference>
<dbReference type="Pfam" id="PF02604">
    <property type="entry name" value="PhdYeFM_antitox"/>
    <property type="match status" value="1"/>
</dbReference>
<dbReference type="RefSeq" id="WP_272655668.1">
    <property type="nucleotide sequence ID" value="NZ_CP085083.1"/>
</dbReference>
<dbReference type="Proteomes" id="UP001199528">
    <property type="component" value="Chromosome"/>
</dbReference>
<protein>
    <recommendedName>
        <fullName evidence="2">Antitoxin</fullName>
    </recommendedName>
</protein>
<name>A0AAJ6NKP2_9GAMM</name>
<evidence type="ECO:0000313" key="3">
    <source>
        <dbReference type="EMBL" id="WDZ52141.1"/>
    </source>
</evidence>
<comment type="similarity">
    <text evidence="1 2">Belongs to the phD/YefM antitoxin family.</text>
</comment>